<feature type="compositionally biased region" description="Pro residues" evidence="1">
    <location>
        <begin position="31"/>
        <end position="43"/>
    </location>
</feature>
<evidence type="ECO:0000313" key="3">
    <source>
        <dbReference type="Proteomes" id="UP001597045"/>
    </source>
</evidence>
<dbReference type="EMBL" id="JBHTIS010001011">
    <property type="protein sequence ID" value="MFD1047302.1"/>
    <property type="molecule type" value="Genomic_DNA"/>
</dbReference>
<protein>
    <submittedName>
        <fullName evidence="2">Uncharacterized protein</fullName>
    </submittedName>
</protein>
<comment type="caution">
    <text evidence="2">The sequence shown here is derived from an EMBL/GenBank/DDBJ whole genome shotgun (WGS) entry which is preliminary data.</text>
</comment>
<feature type="compositionally biased region" description="Low complexity" evidence="1">
    <location>
        <begin position="18"/>
        <end position="30"/>
    </location>
</feature>
<accession>A0ABW3MBG6</accession>
<evidence type="ECO:0000256" key="1">
    <source>
        <dbReference type="SAM" id="MobiDB-lite"/>
    </source>
</evidence>
<gene>
    <name evidence="2" type="ORF">ACFQ1S_18000</name>
</gene>
<proteinExistence type="predicted"/>
<keyword evidence="3" id="KW-1185">Reference proteome</keyword>
<evidence type="ECO:0000313" key="2">
    <source>
        <dbReference type="EMBL" id="MFD1047302.1"/>
    </source>
</evidence>
<dbReference type="Proteomes" id="UP001597045">
    <property type="component" value="Unassembled WGS sequence"/>
</dbReference>
<sequence>MPIKPATTRAHVAVPGENAPTKPTAPKNPATKPPTTPCRPTPDPTSTTTRSPGGNSVTGH</sequence>
<reference evidence="3" key="1">
    <citation type="journal article" date="2019" name="Int. J. Syst. Evol. Microbiol.">
        <title>The Global Catalogue of Microorganisms (GCM) 10K type strain sequencing project: providing services to taxonomists for standard genome sequencing and annotation.</title>
        <authorList>
            <consortium name="The Broad Institute Genomics Platform"/>
            <consortium name="The Broad Institute Genome Sequencing Center for Infectious Disease"/>
            <person name="Wu L."/>
            <person name="Ma J."/>
        </authorList>
    </citation>
    <scope>NUCLEOTIDE SEQUENCE [LARGE SCALE GENOMIC DNA]</scope>
    <source>
        <strain evidence="3">JCM 31486</strain>
    </source>
</reference>
<organism evidence="2 3">
    <name type="scientific">Kibdelosporangium lantanae</name>
    <dbReference type="NCBI Taxonomy" id="1497396"/>
    <lineage>
        <taxon>Bacteria</taxon>
        <taxon>Bacillati</taxon>
        <taxon>Actinomycetota</taxon>
        <taxon>Actinomycetes</taxon>
        <taxon>Pseudonocardiales</taxon>
        <taxon>Pseudonocardiaceae</taxon>
        <taxon>Kibdelosporangium</taxon>
    </lineage>
</organism>
<feature type="non-terminal residue" evidence="2">
    <location>
        <position position="60"/>
    </location>
</feature>
<name>A0ABW3MBG6_9PSEU</name>
<feature type="region of interest" description="Disordered" evidence="1">
    <location>
        <begin position="1"/>
        <end position="60"/>
    </location>
</feature>